<gene>
    <name evidence="1" type="ordered locus">Lbys_0444</name>
</gene>
<evidence type="ECO:0000313" key="2">
    <source>
        <dbReference type="Proteomes" id="UP000007435"/>
    </source>
</evidence>
<reference evidence="1 2" key="2">
    <citation type="journal article" date="2011" name="Stand. Genomic Sci.">
        <title>Complete genome sequence of Leadbetterella byssophila type strain (4M15).</title>
        <authorList>
            <person name="Abt B."/>
            <person name="Teshima H."/>
            <person name="Lucas S."/>
            <person name="Lapidus A."/>
            <person name="Del Rio T.G."/>
            <person name="Nolan M."/>
            <person name="Tice H."/>
            <person name="Cheng J.F."/>
            <person name="Pitluck S."/>
            <person name="Liolios K."/>
            <person name="Pagani I."/>
            <person name="Ivanova N."/>
            <person name="Mavromatis K."/>
            <person name="Pati A."/>
            <person name="Tapia R."/>
            <person name="Han C."/>
            <person name="Goodwin L."/>
            <person name="Chen A."/>
            <person name="Palaniappan K."/>
            <person name="Land M."/>
            <person name="Hauser L."/>
            <person name="Chang Y.J."/>
            <person name="Jeffries C.D."/>
            <person name="Rohde M."/>
            <person name="Goker M."/>
            <person name="Tindall B.J."/>
            <person name="Detter J.C."/>
            <person name="Woyke T."/>
            <person name="Bristow J."/>
            <person name="Eisen J.A."/>
            <person name="Markowitz V."/>
            <person name="Hugenholtz P."/>
            <person name="Klenk H.P."/>
            <person name="Kyrpides N.C."/>
        </authorList>
    </citation>
    <scope>NUCLEOTIDE SEQUENCE [LARGE SCALE GENOMIC DNA]</scope>
    <source>
        <strain evidence="2">DSM 17132 / JCM 16389 / KACC 11308 / NBRC 106382 / 4M15</strain>
    </source>
</reference>
<reference key="1">
    <citation type="submission" date="2010-11" db="EMBL/GenBank/DDBJ databases">
        <title>The complete genome of Leadbetterella byssophila DSM 17132.</title>
        <authorList>
            <consortium name="US DOE Joint Genome Institute (JGI-PGF)"/>
            <person name="Lucas S."/>
            <person name="Copeland A."/>
            <person name="Lapidus A."/>
            <person name="Glavina del Rio T."/>
            <person name="Dalin E."/>
            <person name="Tice H."/>
            <person name="Bruce D."/>
            <person name="Goodwin L."/>
            <person name="Pitluck S."/>
            <person name="Kyrpides N."/>
            <person name="Mavromatis K."/>
            <person name="Ivanova N."/>
            <person name="Teshima H."/>
            <person name="Brettin T."/>
            <person name="Detter J.C."/>
            <person name="Han C."/>
            <person name="Tapia R."/>
            <person name="Land M."/>
            <person name="Hauser L."/>
            <person name="Markowitz V."/>
            <person name="Cheng J.-F."/>
            <person name="Hugenholtz P."/>
            <person name="Woyke T."/>
            <person name="Wu D."/>
            <person name="Tindall B."/>
            <person name="Pomrenke H.G."/>
            <person name="Brambilla E."/>
            <person name="Klenk H.-P."/>
            <person name="Eisen J.A."/>
        </authorList>
    </citation>
    <scope>NUCLEOTIDE SEQUENCE [LARGE SCALE GENOMIC DNA]</scope>
    <source>
        <strain>DSM 17132</strain>
    </source>
</reference>
<accession>E4RWQ0</accession>
<dbReference type="STRING" id="649349.Lbys_0444"/>
<organism evidence="1 2">
    <name type="scientific">Leadbetterella byssophila (strain DSM 17132 / JCM 16389 / KACC 11308 / NBRC 106382 / 4M15)</name>
    <dbReference type="NCBI Taxonomy" id="649349"/>
    <lineage>
        <taxon>Bacteria</taxon>
        <taxon>Pseudomonadati</taxon>
        <taxon>Bacteroidota</taxon>
        <taxon>Cytophagia</taxon>
        <taxon>Cytophagales</taxon>
        <taxon>Leadbetterellaceae</taxon>
        <taxon>Leadbetterella</taxon>
    </lineage>
</organism>
<evidence type="ECO:0000313" key="1">
    <source>
        <dbReference type="EMBL" id="ADQ16219.1"/>
    </source>
</evidence>
<dbReference type="eggNOG" id="ENOG5033BC6">
    <property type="taxonomic scope" value="Bacteria"/>
</dbReference>
<keyword evidence="2" id="KW-1185">Reference proteome</keyword>
<dbReference type="KEGG" id="lby:Lbys_0444"/>
<dbReference type="EMBL" id="CP002305">
    <property type="protein sequence ID" value="ADQ16219.1"/>
    <property type="molecule type" value="Genomic_DNA"/>
</dbReference>
<proteinExistence type="predicted"/>
<protein>
    <submittedName>
        <fullName evidence="1">Uncharacterized protein</fullName>
    </submittedName>
</protein>
<dbReference type="HOGENOM" id="CLU_2825785_0_0_10"/>
<dbReference type="Proteomes" id="UP000007435">
    <property type="component" value="Chromosome"/>
</dbReference>
<dbReference type="AlphaFoldDB" id="E4RWQ0"/>
<dbReference type="OrthoDB" id="853871at2"/>
<dbReference type="RefSeq" id="WP_013407273.1">
    <property type="nucleotide sequence ID" value="NC_014655.1"/>
</dbReference>
<sequence>MEEFLSYLQKKKIDAHAFKQHEPEIFAEWAEEFGQMHPESFTSRKKYFINPIRRKYLLKSPSEALG</sequence>
<name>E4RWQ0_LEAB4</name>